<feature type="compositionally biased region" description="Polar residues" evidence="1">
    <location>
        <begin position="9"/>
        <end position="18"/>
    </location>
</feature>
<protein>
    <submittedName>
        <fullName evidence="2">Uncharacterized protein</fullName>
    </submittedName>
</protein>
<evidence type="ECO:0000313" key="3">
    <source>
        <dbReference type="Proteomes" id="UP000747542"/>
    </source>
</evidence>
<reference evidence="2" key="1">
    <citation type="journal article" date="2021" name="Sci. Adv.">
        <title>The American lobster genome reveals insights on longevity, neural, and immune adaptations.</title>
        <authorList>
            <person name="Polinski J.M."/>
            <person name="Zimin A.V."/>
            <person name="Clark K.F."/>
            <person name="Kohn A.B."/>
            <person name="Sadowski N."/>
            <person name="Timp W."/>
            <person name="Ptitsyn A."/>
            <person name="Khanna P."/>
            <person name="Romanova D.Y."/>
            <person name="Williams P."/>
            <person name="Greenwood S.J."/>
            <person name="Moroz L.L."/>
            <person name="Walt D.R."/>
            <person name="Bodnar A.G."/>
        </authorList>
    </citation>
    <scope>NUCLEOTIDE SEQUENCE</scope>
    <source>
        <strain evidence="2">GMGI-L3</strain>
    </source>
</reference>
<evidence type="ECO:0000313" key="2">
    <source>
        <dbReference type="EMBL" id="KAG7166948.1"/>
    </source>
</evidence>
<proteinExistence type="predicted"/>
<gene>
    <name evidence="2" type="ORF">Hamer_G005246</name>
</gene>
<comment type="caution">
    <text evidence="2">The sequence shown here is derived from an EMBL/GenBank/DDBJ whole genome shotgun (WGS) entry which is preliminary data.</text>
</comment>
<dbReference type="EMBL" id="JAHLQT010021845">
    <property type="protein sequence ID" value="KAG7166948.1"/>
    <property type="molecule type" value="Genomic_DNA"/>
</dbReference>
<name>A0A8J5K5I0_HOMAM</name>
<accession>A0A8J5K5I0</accession>
<evidence type="ECO:0000256" key="1">
    <source>
        <dbReference type="SAM" id="MobiDB-lite"/>
    </source>
</evidence>
<keyword evidence="3" id="KW-1185">Reference proteome</keyword>
<feature type="compositionally biased region" description="Basic and acidic residues" evidence="1">
    <location>
        <begin position="26"/>
        <end position="39"/>
    </location>
</feature>
<sequence length="81" mass="8854">MFSYRHSGHSWTQRNEQQADVGHYGMKTEESKSDDKDRLTPTYGSLAGTSSRRGAVCNAAELRVGVGLGRPSLVTMPLQPS</sequence>
<dbReference type="Proteomes" id="UP000747542">
    <property type="component" value="Unassembled WGS sequence"/>
</dbReference>
<feature type="region of interest" description="Disordered" evidence="1">
    <location>
        <begin position="1"/>
        <end position="51"/>
    </location>
</feature>
<dbReference type="AlphaFoldDB" id="A0A8J5K5I0"/>
<organism evidence="2 3">
    <name type="scientific">Homarus americanus</name>
    <name type="common">American lobster</name>
    <dbReference type="NCBI Taxonomy" id="6706"/>
    <lineage>
        <taxon>Eukaryota</taxon>
        <taxon>Metazoa</taxon>
        <taxon>Ecdysozoa</taxon>
        <taxon>Arthropoda</taxon>
        <taxon>Crustacea</taxon>
        <taxon>Multicrustacea</taxon>
        <taxon>Malacostraca</taxon>
        <taxon>Eumalacostraca</taxon>
        <taxon>Eucarida</taxon>
        <taxon>Decapoda</taxon>
        <taxon>Pleocyemata</taxon>
        <taxon>Astacidea</taxon>
        <taxon>Nephropoidea</taxon>
        <taxon>Nephropidae</taxon>
        <taxon>Homarus</taxon>
    </lineage>
</organism>